<evidence type="ECO:0000256" key="5">
    <source>
        <dbReference type="PIRSR" id="PIRSR602678-1"/>
    </source>
</evidence>
<dbReference type="InterPro" id="IPR002678">
    <property type="entry name" value="DUF34/NIF3"/>
</dbReference>
<dbReference type="InterPro" id="IPR036069">
    <property type="entry name" value="DUF34/NIF3_sf"/>
</dbReference>
<dbReference type="PANTHER" id="PTHR13799">
    <property type="entry name" value="NGG1 INTERACTING FACTOR 3"/>
    <property type="match status" value="1"/>
</dbReference>
<evidence type="ECO:0000256" key="3">
    <source>
        <dbReference type="ARBA" id="ARBA00011257"/>
    </source>
</evidence>
<feature type="binding site" evidence="5">
    <location>
        <position position="216"/>
    </location>
    <ligand>
        <name>a divalent metal cation</name>
        <dbReference type="ChEBI" id="CHEBI:60240"/>
        <label>1</label>
    </ligand>
</feature>
<comment type="subunit">
    <text evidence="3">Toroid-shaped homohexamer. In the hexamer, 3 dimers assemble to form a ring-like structure surrounding a central hole.</text>
</comment>
<dbReference type="RefSeq" id="WP_281263742.1">
    <property type="nucleotide sequence ID" value="NZ_LN774881.1"/>
</dbReference>
<sequence length="248" mass="28224">MLNVDLEFLVNQKIDGNQHDDYAPNGLQVEGRRNIQNIVTGVTFCKKLIDIAVKCNADAIIVHHGCFWKNDSPVITGIKYKRLQALLTNNINLYAWHFPLDIHPELGNNAQLAKRLKIKKISLLGKFVMQGELSIPSHGIAFNKNIKEALHCYHVWHFFERAPSIIKKIAWCTGKGQNFIKLAIQNNLDAFISGEVSEETMHLAKEGRIHFYSVGHYATERVGIQALGKWLMKKYNLNVIFIDIPNPI</sequence>
<dbReference type="GO" id="GO:0003934">
    <property type="term" value="F:GTP cyclohydrolase I activity"/>
    <property type="evidence" value="ECO:0007669"/>
    <property type="project" value="UniProtKB-EC"/>
</dbReference>
<gene>
    <name evidence="6" type="primary">ybgI</name>
    <name evidence="6" type="ORF">WEOB_250</name>
</gene>
<feature type="binding site" evidence="5">
    <location>
        <position position="63"/>
    </location>
    <ligand>
        <name>a divalent metal cation</name>
        <dbReference type="ChEBI" id="CHEBI:60240"/>
        <label>1</label>
    </ligand>
</feature>
<organism evidence="6 7">
    <name type="scientific">Candidatus Westeberhardia cardiocondylae</name>
    <dbReference type="NCBI Taxonomy" id="1594731"/>
    <lineage>
        <taxon>Bacteria</taxon>
        <taxon>Pseudomonadati</taxon>
        <taxon>Pseudomonadota</taxon>
        <taxon>Gammaproteobacteria</taxon>
        <taxon>Enterobacterales</taxon>
        <taxon>Enterobacteriaceae</taxon>
        <taxon>ant endosymbionts</taxon>
        <taxon>Candidatus Westeberhardia</taxon>
    </lineage>
</organism>
<dbReference type="AlphaFoldDB" id="A0A0H5BX58"/>
<feature type="binding site" evidence="5">
    <location>
        <position position="101"/>
    </location>
    <ligand>
        <name>a divalent metal cation</name>
        <dbReference type="ChEBI" id="CHEBI:60240"/>
        <label>1</label>
    </ligand>
</feature>
<feature type="binding site" evidence="5">
    <location>
        <position position="220"/>
    </location>
    <ligand>
        <name>a divalent metal cation</name>
        <dbReference type="ChEBI" id="CHEBI:60240"/>
        <label>1</label>
    </ligand>
</feature>
<dbReference type="GO" id="GO:0005737">
    <property type="term" value="C:cytoplasm"/>
    <property type="evidence" value="ECO:0007669"/>
    <property type="project" value="TreeGrafter"/>
</dbReference>
<name>A0A0H5BX58_9ENTR</name>
<dbReference type="EC" id="3.5.4.16" evidence="6"/>
<dbReference type="Gene3D" id="3.40.1390.30">
    <property type="entry name" value="NIF3 (NGG1p interacting factor 3)-like"/>
    <property type="match status" value="2"/>
</dbReference>
<reference evidence="7" key="1">
    <citation type="submission" date="2015-01" db="EMBL/GenBank/DDBJ databases">
        <authorList>
            <person name="Manzano-Marin A."/>
            <person name="Manzano-Marin A."/>
        </authorList>
    </citation>
    <scope>NUCLEOTIDE SEQUENCE [LARGE SCALE GENOMIC DNA]</scope>
    <source>
        <strain evidence="7">obscurior</strain>
    </source>
</reference>
<keyword evidence="6" id="KW-0378">Hydrolase</keyword>
<comment type="similarity">
    <text evidence="2">Belongs to the GTP cyclohydrolase I type 2/NIF3 family.</text>
</comment>
<dbReference type="PANTHER" id="PTHR13799:SF14">
    <property type="entry name" value="GTP CYCLOHYDROLASE 1 TYPE 2 HOMOLOG"/>
    <property type="match status" value="1"/>
</dbReference>
<comment type="function">
    <text evidence="1">Provides significant protection from radiation damage and may be involved in the degradation of radiation-damaged nucleotides.</text>
</comment>
<dbReference type="Proteomes" id="UP000242753">
    <property type="component" value="Chromosome I"/>
</dbReference>
<proteinExistence type="inferred from homology"/>
<keyword evidence="4 5" id="KW-0479">Metal-binding</keyword>
<protein>
    <submittedName>
        <fullName evidence="6">Putative GTP cyclohydrolase 1 type 2</fullName>
        <ecNumber evidence="6">3.5.4.16</ecNumber>
    </submittedName>
</protein>
<evidence type="ECO:0000256" key="4">
    <source>
        <dbReference type="ARBA" id="ARBA00022723"/>
    </source>
</evidence>
<dbReference type="EMBL" id="LN774881">
    <property type="protein sequence ID" value="CEN32194.1"/>
    <property type="molecule type" value="Genomic_DNA"/>
</dbReference>
<keyword evidence="7" id="KW-1185">Reference proteome</keyword>
<evidence type="ECO:0000256" key="1">
    <source>
        <dbReference type="ARBA" id="ARBA00003081"/>
    </source>
</evidence>
<dbReference type="GO" id="GO:0046872">
    <property type="term" value="F:metal ion binding"/>
    <property type="evidence" value="ECO:0007669"/>
    <property type="project" value="UniProtKB-KW"/>
</dbReference>
<evidence type="ECO:0000313" key="6">
    <source>
        <dbReference type="EMBL" id="CEN32194.1"/>
    </source>
</evidence>
<dbReference type="Pfam" id="PF01784">
    <property type="entry name" value="DUF34_NIF3"/>
    <property type="match status" value="1"/>
</dbReference>
<feature type="binding site" evidence="5">
    <location>
        <position position="64"/>
    </location>
    <ligand>
        <name>a divalent metal cation</name>
        <dbReference type="ChEBI" id="CHEBI:60240"/>
        <label>2</label>
    </ligand>
</feature>
<evidence type="ECO:0000313" key="7">
    <source>
        <dbReference type="Proteomes" id="UP000242753"/>
    </source>
</evidence>
<dbReference type="NCBIfam" id="TIGR00486">
    <property type="entry name" value="YbgI_SA1388"/>
    <property type="match status" value="1"/>
</dbReference>
<evidence type="ECO:0000256" key="2">
    <source>
        <dbReference type="ARBA" id="ARBA00006964"/>
    </source>
</evidence>
<dbReference type="KEGG" id="wca:WEOB_250"/>
<dbReference type="SUPFAM" id="SSF102705">
    <property type="entry name" value="NIF3 (NGG1p interacting factor 3)-like"/>
    <property type="match status" value="1"/>
</dbReference>
<dbReference type="PATRIC" id="fig|1594731.3.peg.233"/>
<dbReference type="STRING" id="1594731.WEOB_250"/>
<accession>A0A0H5BX58</accession>